<dbReference type="EMBL" id="JBCHKQ010000001">
    <property type="protein sequence ID" value="MEM5947528.1"/>
    <property type="molecule type" value="Genomic_DNA"/>
</dbReference>
<sequence length="315" mass="35319">MIECIELTKRYGEKTAVNSLNLMIEDGKITVLIGPSGCGKSTTIRMLNRLIEPDEGDILYNGKHIRDYQPEALRRSIGYVIQNTGLFPHWTVEENICTVPRLLGWDKEKQKKRAEEMLTLVGLKPETYSHKYPAQLSGGEAQRVGVARALAADPPVILMDEPFGATDPITRARLQTEFLEIQKKLKKTVVFVTHDMEEAISLADSIAIMESGKLIMHKKTEEILTEEENPFIRDFIGTDSSIKRLARYSIKEIAKKHTEDKNQYPVIEETATIKDALALLLKSGTEKLRIKTAEGKTAGTISLADIRELAKNNAN</sequence>
<dbReference type="InterPro" id="IPR046342">
    <property type="entry name" value="CBS_dom_sf"/>
</dbReference>
<dbReference type="PANTHER" id="PTHR43117:SF4">
    <property type="entry name" value="OSMOPROTECTANT IMPORT ATP-BINDING PROTEIN OSMV"/>
    <property type="match status" value="1"/>
</dbReference>
<dbReference type="Gene3D" id="3.40.50.300">
    <property type="entry name" value="P-loop containing nucleotide triphosphate hydrolases"/>
    <property type="match status" value="1"/>
</dbReference>
<gene>
    <name evidence="6" type="ORF">WKV44_03120</name>
</gene>
<evidence type="ECO:0000256" key="4">
    <source>
        <dbReference type="ARBA" id="ARBA00022840"/>
    </source>
</evidence>
<comment type="caution">
    <text evidence="6">The sequence shown here is derived from an EMBL/GenBank/DDBJ whole genome shotgun (WGS) entry which is preliminary data.</text>
</comment>
<keyword evidence="3" id="KW-0547">Nucleotide-binding</keyword>
<dbReference type="Proteomes" id="UP001466331">
    <property type="component" value="Unassembled WGS sequence"/>
</dbReference>
<proteinExistence type="inferred from homology"/>
<dbReference type="SUPFAM" id="SSF52540">
    <property type="entry name" value="P-loop containing nucleoside triphosphate hydrolases"/>
    <property type="match status" value="1"/>
</dbReference>
<dbReference type="PROSITE" id="PS00211">
    <property type="entry name" value="ABC_TRANSPORTER_1"/>
    <property type="match status" value="1"/>
</dbReference>
<dbReference type="PROSITE" id="PS50893">
    <property type="entry name" value="ABC_TRANSPORTER_2"/>
    <property type="match status" value="1"/>
</dbReference>
<dbReference type="GO" id="GO:0005524">
    <property type="term" value="F:ATP binding"/>
    <property type="evidence" value="ECO:0007669"/>
    <property type="project" value="UniProtKB-KW"/>
</dbReference>
<dbReference type="SMART" id="SM00382">
    <property type="entry name" value="AAA"/>
    <property type="match status" value="1"/>
</dbReference>
<protein>
    <submittedName>
        <fullName evidence="6">ABC transporter ATP-binding protein</fullName>
    </submittedName>
</protein>
<keyword evidence="4 6" id="KW-0067">ATP-binding</keyword>
<comment type="similarity">
    <text evidence="1">Belongs to the ABC transporter superfamily.</text>
</comment>
<evidence type="ECO:0000256" key="3">
    <source>
        <dbReference type="ARBA" id="ARBA00022741"/>
    </source>
</evidence>
<dbReference type="InterPro" id="IPR027417">
    <property type="entry name" value="P-loop_NTPase"/>
</dbReference>
<evidence type="ECO:0000256" key="2">
    <source>
        <dbReference type="ARBA" id="ARBA00022448"/>
    </source>
</evidence>
<keyword evidence="2" id="KW-0813">Transport</keyword>
<name>A0ABU9UA35_9SPIR</name>
<evidence type="ECO:0000313" key="7">
    <source>
        <dbReference type="Proteomes" id="UP001466331"/>
    </source>
</evidence>
<evidence type="ECO:0000259" key="5">
    <source>
        <dbReference type="PROSITE" id="PS50893"/>
    </source>
</evidence>
<dbReference type="SUPFAM" id="SSF54631">
    <property type="entry name" value="CBS-domain pair"/>
    <property type="match status" value="1"/>
</dbReference>
<reference evidence="6 7" key="1">
    <citation type="submission" date="2024-03" db="EMBL/GenBank/DDBJ databases">
        <title>Ignisphaera cupida sp. nov., a hyperthermophilic hydrolytic archaeon from a hot spring of Kamchatka, and proposal of Ignisphaeraceae fam. nov.</title>
        <authorList>
            <person name="Podosokorskaya O.A."/>
            <person name="Elcheninov A.G."/>
            <person name="Maltseva A.I."/>
            <person name="Zayulina K.S."/>
            <person name="Novikov A."/>
            <person name="Merkel A.Y."/>
        </authorList>
    </citation>
    <scope>NUCLEOTIDE SEQUENCE [LARGE SCALE GENOMIC DNA]</scope>
    <source>
        <strain evidence="6 7">38H-sp</strain>
    </source>
</reference>
<evidence type="ECO:0000256" key="1">
    <source>
        <dbReference type="ARBA" id="ARBA00005417"/>
    </source>
</evidence>
<dbReference type="InterPro" id="IPR017871">
    <property type="entry name" value="ABC_transporter-like_CS"/>
</dbReference>
<keyword evidence="7" id="KW-1185">Reference proteome</keyword>
<accession>A0ABU9UA35</accession>
<evidence type="ECO:0000313" key="6">
    <source>
        <dbReference type="EMBL" id="MEM5947528.1"/>
    </source>
</evidence>
<feature type="domain" description="ABC transporter" evidence="5">
    <location>
        <begin position="2"/>
        <end position="236"/>
    </location>
</feature>
<dbReference type="Pfam" id="PF00005">
    <property type="entry name" value="ABC_tran"/>
    <property type="match status" value="1"/>
</dbReference>
<dbReference type="PANTHER" id="PTHR43117">
    <property type="entry name" value="OSMOPROTECTANT IMPORT ATP-BINDING PROTEIN OSMV"/>
    <property type="match status" value="1"/>
</dbReference>
<dbReference type="InterPro" id="IPR003439">
    <property type="entry name" value="ABC_transporter-like_ATP-bd"/>
</dbReference>
<dbReference type="InterPro" id="IPR003593">
    <property type="entry name" value="AAA+_ATPase"/>
</dbReference>
<dbReference type="RefSeq" id="WP_420068976.1">
    <property type="nucleotide sequence ID" value="NZ_JBCHKQ010000001.1"/>
</dbReference>
<organism evidence="6 7">
    <name type="scientific">Rarispira pelagica</name>
    <dbReference type="NCBI Taxonomy" id="3141764"/>
    <lineage>
        <taxon>Bacteria</taxon>
        <taxon>Pseudomonadati</taxon>
        <taxon>Spirochaetota</taxon>
        <taxon>Spirochaetia</taxon>
        <taxon>Winmispirales</taxon>
        <taxon>Winmispiraceae</taxon>
        <taxon>Rarispira</taxon>
    </lineage>
</organism>